<evidence type="ECO:0000256" key="1">
    <source>
        <dbReference type="ARBA" id="ARBA00004394"/>
    </source>
</evidence>
<dbReference type="Pfam" id="PF11051">
    <property type="entry name" value="Mannosyl_trans3"/>
    <property type="match status" value="1"/>
</dbReference>
<protein>
    <submittedName>
        <fullName evidence="11">Uncharacterized protein</fullName>
    </submittedName>
</protein>
<gene>
    <name evidence="11" type="ORF">AK812_SmicGene44598</name>
</gene>
<dbReference type="EMBL" id="LSRX01002393">
    <property type="protein sequence ID" value="OLP75583.1"/>
    <property type="molecule type" value="Genomic_DNA"/>
</dbReference>
<organism evidence="11 12">
    <name type="scientific">Symbiodinium microadriaticum</name>
    <name type="common">Dinoflagellate</name>
    <name type="synonym">Zooxanthella microadriatica</name>
    <dbReference type="NCBI Taxonomy" id="2951"/>
    <lineage>
        <taxon>Eukaryota</taxon>
        <taxon>Sar</taxon>
        <taxon>Alveolata</taxon>
        <taxon>Dinophyceae</taxon>
        <taxon>Suessiales</taxon>
        <taxon>Symbiodiniaceae</taxon>
        <taxon>Symbiodinium</taxon>
    </lineage>
</organism>
<evidence type="ECO:0000313" key="12">
    <source>
        <dbReference type="Proteomes" id="UP000186817"/>
    </source>
</evidence>
<evidence type="ECO:0000256" key="3">
    <source>
        <dbReference type="ARBA" id="ARBA00009105"/>
    </source>
</evidence>
<evidence type="ECO:0000256" key="10">
    <source>
        <dbReference type="ARBA" id="ARBA00037847"/>
    </source>
</evidence>
<comment type="similarity">
    <text evidence="3">Belongs to the MNN1/MNT family.</text>
</comment>
<proteinExistence type="inferred from homology"/>
<evidence type="ECO:0000256" key="5">
    <source>
        <dbReference type="ARBA" id="ARBA00022692"/>
    </source>
</evidence>
<dbReference type="InterPro" id="IPR022751">
    <property type="entry name" value="Alpha_mannosyltransferase"/>
</dbReference>
<evidence type="ECO:0000256" key="6">
    <source>
        <dbReference type="ARBA" id="ARBA00022968"/>
    </source>
</evidence>
<name>A0A1Q9BY28_SYMMI</name>
<dbReference type="GO" id="GO:0046354">
    <property type="term" value="P:mannan biosynthetic process"/>
    <property type="evidence" value="ECO:0007669"/>
    <property type="project" value="TreeGrafter"/>
</dbReference>
<evidence type="ECO:0000256" key="2">
    <source>
        <dbReference type="ARBA" id="ARBA00004606"/>
    </source>
</evidence>
<keyword evidence="12" id="KW-1185">Reference proteome</keyword>
<comment type="caution">
    <text evidence="11">The sequence shown here is derived from an EMBL/GenBank/DDBJ whole genome shotgun (WGS) entry which is preliminary data.</text>
</comment>
<evidence type="ECO:0000256" key="7">
    <source>
        <dbReference type="ARBA" id="ARBA00022989"/>
    </source>
</evidence>
<dbReference type="GO" id="GO:0000139">
    <property type="term" value="C:Golgi membrane"/>
    <property type="evidence" value="ECO:0007669"/>
    <property type="project" value="UniProtKB-SubCell"/>
</dbReference>
<dbReference type="OrthoDB" id="9983956at2759"/>
<dbReference type="GO" id="GO:0000026">
    <property type="term" value="F:alpha-1,2-mannosyltransferase activity"/>
    <property type="evidence" value="ECO:0007669"/>
    <property type="project" value="TreeGrafter"/>
</dbReference>
<reference evidence="11 12" key="1">
    <citation type="submission" date="2016-02" db="EMBL/GenBank/DDBJ databases">
        <title>Genome analysis of coral dinoflagellate symbionts highlights evolutionary adaptations to a symbiotic lifestyle.</title>
        <authorList>
            <person name="Aranda M."/>
            <person name="Li Y."/>
            <person name="Liew Y.J."/>
            <person name="Baumgarten S."/>
            <person name="Simakov O."/>
            <person name="Wilson M."/>
            <person name="Piel J."/>
            <person name="Ashoor H."/>
            <person name="Bougouffa S."/>
            <person name="Bajic V.B."/>
            <person name="Ryu T."/>
            <person name="Ravasi T."/>
            <person name="Bayer T."/>
            <person name="Micklem G."/>
            <person name="Kim H."/>
            <person name="Bhak J."/>
            <person name="Lajeunesse T.C."/>
            <person name="Voolstra C.R."/>
        </authorList>
    </citation>
    <scope>NUCLEOTIDE SEQUENCE [LARGE SCALE GENOMIC DNA]</scope>
    <source>
        <strain evidence="11 12">CCMP2467</strain>
    </source>
</reference>
<sequence>MCIRLTWRCLQFASIWIQHIKVVESSLLLEFNPMTTARAYAPLRLNCWTAFELRFVTLRVHGECFRLAGRHCSKFRRQTPAGKEGSSGAAELQGPSTVAHSCRMLGVVMVAAGWEHVALAWASLRTLRSLGCQWPIQLWHLGRESITEEVEMLFRSELDVESIDVHTARREDPLLSEPSLKSFVPADLEDASVHCLKGDPVAYSLPPVAVHLSNFSQVLLMFPDYVAFEDVCTESIWMRDGASAFFHAGSSRVQDLSYYPKAWLSFGLSAPADEWEVDESALFLDKSQCRKGALVVLEMLLRNAQRPTPLFPCGTVAFWRPAWELAGCRWSFSRYPPALLGFKTVDQSFLGGGRGARDTDDGRVLGVHFQWSKYYWLQRPSPFVPMVAPVAALSLEPLWDPQSLKLAVVGFANSANFHFAQYENCSQCALVELEEVTSESFPKWTEIWQDAWKEAFSEITSCPEHDTRCWWNEVCPPEPCTLLGADTSQST</sequence>
<dbReference type="Proteomes" id="UP000186817">
    <property type="component" value="Unassembled WGS sequence"/>
</dbReference>
<evidence type="ECO:0000256" key="4">
    <source>
        <dbReference type="ARBA" id="ARBA00022679"/>
    </source>
</evidence>
<evidence type="ECO:0000256" key="9">
    <source>
        <dbReference type="ARBA" id="ARBA00023136"/>
    </source>
</evidence>
<keyword evidence="6" id="KW-0735">Signal-anchor</keyword>
<evidence type="ECO:0000256" key="8">
    <source>
        <dbReference type="ARBA" id="ARBA00023034"/>
    </source>
</evidence>
<keyword evidence="9" id="KW-0472">Membrane</keyword>
<comment type="subcellular location">
    <subcellularLocation>
        <location evidence="10">Endomembrane system</location>
        <topology evidence="10">Single-pass membrane protein</topology>
    </subcellularLocation>
    <subcellularLocation>
        <location evidence="1">Golgi apparatus membrane</location>
    </subcellularLocation>
    <subcellularLocation>
        <location evidence="2">Membrane</location>
        <topology evidence="2">Single-pass type II membrane protein</topology>
    </subcellularLocation>
</comment>
<dbReference type="PANTHER" id="PTHR31646">
    <property type="entry name" value="ALPHA-1,2-MANNOSYLTRANSFERASE MNN2"/>
    <property type="match status" value="1"/>
</dbReference>
<evidence type="ECO:0000313" key="11">
    <source>
        <dbReference type="EMBL" id="OLP75583.1"/>
    </source>
</evidence>
<accession>A0A1Q9BY28</accession>
<dbReference type="PANTHER" id="PTHR31646:SF1">
    <property type="entry name" value="ALPHA-1,2-MANNOSYLTRANSFERASE MNN2"/>
    <property type="match status" value="1"/>
</dbReference>
<keyword evidence="8" id="KW-0333">Golgi apparatus</keyword>
<dbReference type="AlphaFoldDB" id="A0A1Q9BY28"/>
<keyword evidence="4" id="KW-0808">Transferase</keyword>
<keyword evidence="5" id="KW-0812">Transmembrane</keyword>
<keyword evidence="7" id="KW-1133">Transmembrane helix</keyword>